<gene>
    <name evidence="1" type="ORF">NM688_g6508</name>
</gene>
<dbReference type="Proteomes" id="UP001148662">
    <property type="component" value="Unassembled WGS sequence"/>
</dbReference>
<protein>
    <submittedName>
        <fullName evidence="1">Uncharacterized protein</fullName>
    </submittedName>
</protein>
<evidence type="ECO:0000313" key="2">
    <source>
        <dbReference type="Proteomes" id="UP001148662"/>
    </source>
</evidence>
<organism evidence="1 2">
    <name type="scientific">Phlebia brevispora</name>
    <dbReference type="NCBI Taxonomy" id="194682"/>
    <lineage>
        <taxon>Eukaryota</taxon>
        <taxon>Fungi</taxon>
        <taxon>Dikarya</taxon>
        <taxon>Basidiomycota</taxon>
        <taxon>Agaricomycotina</taxon>
        <taxon>Agaricomycetes</taxon>
        <taxon>Polyporales</taxon>
        <taxon>Meruliaceae</taxon>
        <taxon>Phlebia</taxon>
    </lineage>
</organism>
<keyword evidence="2" id="KW-1185">Reference proteome</keyword>
<name>A0ACC1SFC4_9APHY</name>
<comment type="caution">
    <text evidence="1">The sequence shown here is derived from an EMBL/GenBank/DDBJ whole genome shotgun (WGS) entry which is preliminary data.</text>
</comment>
<accession>A0ACC1SFC4</accession>
<sequence>MIPVSAMESLPESAHNQAPIHPCRSPSLNIDVLRYAMSHVERREDFLSFMLASSHLYHVGIPILLAFPYIVTSGSLPSFVKLLDSKGPMGYFALRDLEFSFEFDKSLKRPQAKSIADVLRKATSLHALGLIGTVLVSDGENARATSSLTRLRRLQLDTWSADGVESILTQLHSPLRRVEVRLVLDKPDILSNLTHFCDTLEHATISSGTLLSSPVCYRNLTSLETYCNGFRLAVFAPAMPKLQRLRMYTMDFMFGSKDVELAALRNENLRFQANLSSFVWRLTYICLTLESSYVLGFDFHIPCINIRYTPQVQRMDWWDLFQTLIAPLRPFQLVYHEVAEPTSPATLSRIIREGNQNLQHDKVIDSLSPLAALPSGPTALSFKFKACPVNDPDHIDNAEAELEEVDTRAFARRVVRAVPSIQVVNLEVDAVSLLEEHWMSDCSGDVVEDPARCHSVMKRLEDTYGIRLSDCETVVTHQTGYSQVATLSPSKTISSSVLAISPGFLDYSRVFEDSAHYLTVVKNVEVTHRADSDCNLPQSLG</sequence>
<evidence type="ECO:0000313" key="1">
    <source>
        <dbReference type="EMBL" id="KAJ3538521.1"/>
    </source>
</evidence>
<proteinExistence type="predicted"/>
<dbReference type="EMBL" id="JANHOG010001351">
    <property type="protein sequence ID" value="KAJ3538521.1"/>
    <property type="molecule type" value="Genomic_DNA"/>
</dbReference>
<reference evidence="1" key="1">
    <citation type="submission" date="2022-07" db="EMBL/GenBank/DDBJ databases">
        <title>Genome Sequence of Phlebia brevispora.</title>
        <authorList>
            <person name="Buettner E."/>
        </authorList>
    </citation>
    <scope>NUCLEOTIDE SEQUENCE</scope>
    <source>
        <strain evidence="1">MPL23</strain>
    </source>
</reference>